<keyword evidence="1" id="KW-0812">Transmembrane</keyword>
<organism evidence="3 4">
    <name type="scientific">Pontibacter locisalis</name>
    <dbReference type="NCBI Taxonomy" id="1719035"/>
    <lineage>
        <taxon>Bacteria</taxon>
        <taxon>Pseudomonadati</taxon>
        <taxon>Bacteroidota</taxon>
        <taxon>Cytophagia</taxon>
        <taxon>Cytophagales</taxon>
        <taxon>Hymenobacteraceae</taxon>
        <taxon>Pontibacter</taxon>
    </lineage>
</organism>
<evidence type="ECO:0000313" key="3">
    <source>
        <dbReference type="EMBL" id="MFD2514016.1"/>
    </source>
</evidence>
<proteinExistence type="predicted"/>
<feature type="chain" id="PRO_5046833822" evidence="2">
    <location>
        <begin position="20"/>
        <end position="197"/>
    </location>
</feature>
<accession>A0ABW5IK37</accession>
<sequence length="197" mass="21649">MKKYLLLALLVLLLQNAFAQDVIIKLTGEELVARVKEITLQDIVFQHPDSVQGIMHRIAKADVFMVRFANGTKEVFTQNLPENQLTSAEATNTADMYLLGREDAIRYYKGNGAMWGSAACALVFPYGLAGSAIIGFTRPKAHNHMVSDVRYLSDPHYIKGYEEQARRKKIGKAAAGAGIGTATIFVAAFAIVLGTWQ</sequence>
<comment type="caution">
    <text evidence="3">The sequence shown here is derived from an EMBL/GenBank/DDBJ whole genome shotgun (WGS) entry which is preliminary data.</text>
</comment>
<feature type="signal peptide" evidence="2">
    <location>
        <begin position="1"/>
        <end position="19"/>
    </location>
</feature>
<protein>
    <submittedName>
        <fullName evidence="3">Uncharacterized protein</fullName>
    </submittedName>
</protein>
<evidence type="ECO:0000256" key="2">
    <source>
        <dbReference type="SAM" id="SignalP"/>
    </source>
</evidence>
<evidence type="ECO:0000313" key="4">
    <source>
        <dbReference type="Proteomes" id="UP001597544"/>
    </source>
</evidence>
<keyword evidence="1" id="KW-0472">Membrane</keyword>
<name>A0ABW5IK37_9BACT</name>
<reference evidence="4" key="1">
    <citation type="journal article" date="2019" name="Int. J. Syst. Evol. Microbiol.">
        <title>The Global Catalogue of Microorganisms (GCM) 10K type strain sequencing project: providing services to taxonomists for standard genome sequencing and annotation.</title>
        <authorList>
            <consortium name="The Broad Institute Genomics Platform"/>
            <consortium name="The Broad Institute Genome Sequencing Center for Infectious Disease"/>
            <person name="Wu L."/>
            <person name="Ma J."/>
        </authorList>
    </citation>
    <scope>NUCLEOTIDE SEQUENCE [LARGE SCALE GENOMIC DNA]</scope>
    <source>
        <strain evidence="4">KCTC 42498</strain>
    </source>
</reference>
<dbReference type="RefSeq" id="WP_377505731.1">
    <property type="nucleotide sequence ID" value="NZ_JBHULU010000012.1"/>
</dbReference>
<dbReference type="Proteomes" id="UP001597544">
    <property type="component" value="Unassembled WGS sequence"/>
</dbReference>
<keyword evidence="4" id="KW-1185">Reference proteome</keyword>
<keyword evidence="2" id="KW-0732">Signal</keyword>
<feature type="transmembrane region" description="Helical" evidence="1">
    <location>
        <begin position="113"/>
        <end position="136"/>
    </location>
</feature>
<gene>
    <name evidence="3" type="ORF">ACFSRY_09075</name>
</gene>
<dbReference type="EMBL" id="JBHULU010000012">
    <property type="protein sequence ID" value="MFD2514016.1"/>
    <property type="molecule type" value="Genomic_DNA"/>
</dbReference>
<evidence type="ECO:0000256" key="1">
    <source>
        <dbReference type="SAM" id="Phobius"/>
    </source>
</evidence>
<keyword evidence="1" id="KW-1133">Transmembrane helix</keyword>
<feature type="transmembrane region" description="Helical" evidence="1">
    <location>
        <begin position="173"/>
        <end position="196"/>
    </location>
</feature>